<gene>
    <name evidence="2" type="ORF">FLX08_35120</name>
</gene>
<dbReference type="InterPro" id="IPR003781">
    <property type="entry name" value="CoA-bd"/>
</dbReference>
<dbReference type="EMBL" id="VIRM01000064">
    <property type="protein sequence ID" value="TQS13604.1"/>
    <property type="molecule type" value="Genomic_DNA"/>
</dbReference>
<dbReference type="PROSITE" id="PS51186">
    <property type="entry name" value="GNAT"/>
    <property type="match status" value="1"/>
</dbReference>
<keyword evidence="2" id="KW-0808">Transferase</keyword>
<organism evidence="2 3">
    <name type="scientific">Microbispora hainanensis</name>
    <dbReference type="NCBI Taxonomy" id="568844"/>
    <lineage>
        <taxon>Bacteria</taxon>
        <taxon>Bacillati</taxon>
        <taxon>Actinomycetota</taxon>
        <taxon>Actinomycetes</taxon>
        <taxon>Streptosporangiales</taxon>
        <taxon>Streptosporangiaceae</taxon>
        <taxon>Microbispora</taxon>
    </lineage>
</organism>
<dbReference type="SMART" id="SM00881">
    <property type="entry name" value="CoA_binding"/>
    <property type="match status" value="1"/>
</dbReference>
<dbReference type="InterPro" id="IPR016102">
    <property type="entry name" value="Succinyl-CoA_synth-like"/>
</dbReference>
<dbReference type="AlphaFoldDB" id="A0A544YA44"/>
<dbReference type="GO" id="GO:0043758">
    <property type="term" value="F:acetate-CoA ligase (ADP-forming) activity"/>
    <property type="evidence" value="ECO:0007669"/>
    <property type="project" value="InterPro"/>
</dbReference>
<dbReference type="Pfam" id="PF13302">
    <property type="entry name" value="Acetyltransf_3"/>
    <property type="match status" value="1"/>
</dbReference>
<dbReference type="PANTHER" id="PTHR42793">
    <property type="entry name" value="COA BINDING DOMAIN CONTAINING PROTEIN"/>
    <property type="match status" value="1"/>
</dbReference>
<dbReference type="RefSeq" id="WP_142624576.1">
    <property type="nucleotide sequence ID" value="NZ_VIRM01000064.1"/>
</dbReference>
<sequence length="885" mass="92410">MARTVGEACDVLLRDGGVAHIRALRPSDREALHELIARSSRRSAYLRFFTGGAASAHAYMDRITGSGYHGHALVALVGGLMVGVAEYIADPDGPEAEVGVLLDDVVHGHGLGTLLLEHLALDAADAGVEELVATVLPENRVMLRVLNDLGLPVERRYEQGQVEIRIATRPTERLVGEIEARAHEAERNSIAHVFTPQSVAVIGASRDPDRVGHRVLRNLIDGGFPGPIYPVNPWAAEVCGLPAYPDVASLPGPVELAVIATPAPTVLGVARECARHQVRALVVLTAGFAEAGNREAERELLGVCREAGMRLIGPNCLGVVSTAARLNAGFLPTPPSAGPLGLMSQSGAVAAAVIERAGQLGLGVSSFASVGNKADVSGNDLLEYWEDDPATRVIGLYLESFGNPRRFARIASRISTRKPIIAVKSGRGTAGSRAVRSHTAAAATPDVAVDALLRACGVIREDSVQDLLDTARLLAFQPLPDGPRVAIVGNSGGPQAMTADACERLGLVVPELSPATAEALRARLRPSAAVGNPVDLTAEADAGDIAFAIAAVLADPGVDAVLTVYTPPFGSGLEPTRDAIAAAARSAAKPVLACLAGHDELIDGRVPAYAFPEQAVHALARAAGHAAWRARPTAAPEDLVGIDLAAARRIVAVELAAHPHGRWLDEGTTTRLLSAYSVHTAESVSVDGPEKVAEAASIVGLPAVLKAVGPGLLHKSDVGGVRLGLRTPEQVGQAYREMATRLGPAMTGAIVQTMAGEGVEMIIGGVAHETFGPLIMVGLGGVATELLADRAFRVPPIDKTEAARMIAELRCAPLLYGYRGRPAADVAALEEQVVRIGRLMDDLPDIAELDLNPVIVTPDGAVAVDCRVRLAPAPPLPSPFRRRLR</sequence>
<dbReference type="Gene3D" id="3.40.50.261">
    <property type="entry name" value="Succinyl-CoA synthetase domains"/>
    <property type="match status" value="2"/>
</dbReference>
<feature type="domain" description="N-acetyltransferase" evidence="1">
    <location>
        <begin position="19"/>
        <end position="169"/>
    </location>
</feature>
<dbReference type="InterPro" id="IPR043938">
    <property type="entry name" value="Ligase_CoA_dom"/>
</dbReference>
<dbReference type="InterPro" id="IPR000182">
    <property type="entry name" value="GNAT_dom"/>
</dbReference>
<dbReference type="Pfam" id="PF13549">
    <property type="entry name" value="ATP-grasp_5"/>
    <property type="match status" value="1"/>
</dbReference>
<dbReference type="Gene3D" id="3.30.470.20">
    <property type="entry name" value="ATP-grasp fold, B domain"/>
    <property type="match status" value="1"/>
</dbReference>
<dbReference type="Gene3D" id="3.40.630.30">
    <property type="match status" value="1"/>
</dbReference>
<dbReference type="PANTHER" id="PTHR42793:SF1">
    <property type="entry name" value="PEPTIDYL-LYSINE N-ACETYLTRANSFERASE PATZ"/>
    <property type="match status" value="1"/>
</dbReference>
<accession>A0A544YA44</accession>
<dbReference type="GO" id="GO:0016747">
    <property type="term" value="F:acyltransferase activity, transferring groups other than amino-acyl groups"/>
    <property type="evidence" value="ECO:0007669"/>
    <property type="project" value="InterPro"/>
</dbReference>
<dbReference type="SUPFAM" id="SSF56059">
    <property type="entry name" value="Glutathione synthetase ATP-binding domain-like"/>
    <property type="match status" value="1"/>
</dbReference>
<evidence type="ECO:0000313" key="2">
    <source>
        <dbReference type="EMBL" id="TQS13604.1"/>
    </source>
</evidence>
<dbReference type="Pfam" id="PF13607">
    <property type="entry name" value="Succ_CoA_lig"/>
    <property type="match status" value="1"/>
</dbReference>
<dbReference type="InterPro" id="IPR013815">
    <property type="entry name" value="ATP_grasp_subdomain_1"/>
</dbReference>
<dbReference type="Pfam" id="PF19045">
    <property type="entry name" value="Ligase_CoA_2"/>
    <property type="match status" value="1"/>
</dbReference>
<dbReference type="SUPFAM" id="SSF55729">
    <property type="entry name" value="Acyl-CoA N-acyltransferases (Nat)"/>
    <property type="match status" value="1"/>
</dbReference>
<comment type="caution">
    <text evidence="2">The sequence shown here is derived from an EMBL/GenBank/DDBJ whole genome shotgun (WGS) entry which is preliminary data.</text>
</comment>
<reference evidence="2 3" key="1">
    <citation type="submission" date="2019-07" db="EMBL/GenBank/DDBJ databases">
        <title>Microbispora hainanensis DSM 45428.</title>
        <authorList>
            <person name="Thawai C."/>
        </authorList>
    </citation>
    <scope>NUCLEOTIDE SEQUENCE [LARGE SCALE GENOMIC DNA]</scope>
    <source>
        <strain evidence="2 3">DSM 45428</strain>
    </source>
</reference>
<dbReference type="Pfam" id="PF13380">
    <property type="entry name" value="CoA_binding_2"/>
    <property type="match status" value="1"/>
</dbReference>
<evidence type="ECO:0000259" key="1">
    <source>
        <dbReference type="PROSITE" id="PS51186"/>
    </source>
</evidence>
<protein>
    <submittedName>
        <fullName evidence="2">GNAT family N-acetyltransferase</fullName>
    </submittedName>
</protein>
<dbReference type="SUPFAM" id="SSF51735">
    <property type="entry name" value="NAD(P)-binding Rossmann-fold domains"/>
    <property type="match status" value="1"/>
</dbReference>
<dbReference type="InterPro" id="IPR036291">
    <property type="entry name" value="NAD(P)-bd_dom_sf"/>
</dbReference>
<dbReference type="InterPro" id="IPR032875">
    <property type="entry name" value="Succ_CoA_lig_flav_dom"/>
</dbReference>
<dbReference type="Gene3D" id="3.40.50.720">
    <property type="entry name" value="NAD(P)-binding Rossmann-like Domain"/>
    <property type="match status" value="1"/>
</dbReference>
<dbReference type="Gene3D" id="3.30.1490.20">
    <property type="entry name" value="ATP-grasp fold, A domain"/>
    <property type="match status" value="1"/>
</dbReference>
<dbReference type="SUPFAM" id="SSF52210">
    <property type="entry name" value="Succinyl-CoA synthetase domains"/>
    <property type="match status" value="2"/>
</dbReference>
<dbReference type="GO" id="GO:0005524">
    <property type="term" value="F:ATP binding"/>
    <property type="evidence" value="ECO:0007669"/>
    <property type="project" value="InterPro"/>
</dbReference>
<dbReference type="InterPro" id="IPR016181">
    <property type="entry name" value="Acyl_CoA_acyltransferase"/>
</dbReference>
<name>A0A544YA44_9ACTN</name>
<proteinExistence type="predicted"/>
<dbReference type="Proteomes" id="UP000316541">
    <property type="component" value="Unassembled WGS sequence"/>
</dbReference>
<evidence type="ECO:0000313" key="3">
    <source>
        <dbReference type="Proteomes" id="UP000316541"/>
    </source>
</evidence>